<evidence type="ECO:0000313" key="10">
    <source>
        <dbReference type="Proteomes" id="UP000677305"/>
    </source>
</evidence>
<evidence type="ECO:0000256" key="5">
    <source>
        <dbReference type="ARBA" id="ARBA00022692"/>
    </source>
</evidence>
<proteinExistence type="predicted"/>
<dbReference type="Pfam" id="PF02653">
    <property type="entry name" value="BPD_transp_2"/>
    <property type="match status" value="1"/>
</dbReference>
<organism evidence="9 10">
    <name type="scientific">Vallitalea guaymasensis</name>
    <dbReference type="NCBI Taxonomy" id="1185412"/>
    <lineage>
        <taxon>Bacteria</taxon>
        <taxon>Bacillati</taxon>
        <taxon>Bacillota</taxon>
        <taxon>Clostridia</taxon>
        <taxon>Lachnospirales</taxon>
        <taxon>Vallitaleaceae</taxon>
        <taxon>Vallitalea</taxon>
    </lineage>
</organism>
<feature type="transmembrane region" description="Helical" evidence="8">
    <location>
        <begin position="301"/>
        <end position="319"/>
    </location>
</feature>
<dbReference type="Proteomes" id="UP000677305">
    <property type="component" value="Chromosome"/>
</dbReference>
<sequence>MNKRKLTDMEKYLLIIMIGYIILVSFVNPMFLSFETLFDMFRSGSGTMILALGVMIVIISGGIDVSFTSIAIIGAYCAINLMLKFNINNIYFAFLVSGSIGIFLGSINAIIIYFFKLPTLIVTLGTSSVFYGFMTTFIGTKSIPLAQMPSSLVDFGSKNILTLSSEHGNYGLSVFIIIIVILLFITWFIMQKTMLGRKIIAIGNNEEFAKRIGVNILQTKLFIYCYMGLLSGIMGIIYFSDLKIVNPVTLVGSELMIIAAVVIGGVKLTGGHGTILGTVLGVLLIQLFKSTLVFLGLSTSWNDLFIGCILIFSVCIISYKEKLRNQKELRFSNQ</sequence>
<keyword evidence="10" id="KW-1185">Reference proteome</keyword>
<evidence type="ECO:0000256" key="6">
    <source>
        <dbReference type="ARBA" id="ARBA00022989"/>
    </source>
</evidence>
<dbReference type="OrthoDB" id="9813906at2"/>
<dbReference type="AlphaFoldDB" id="A0A8J8SEV6"/>
<evidence type="ECO:0000256" key="1">
    <source>
        <dbReference type="ARBA" id="ARBA00004651"/>
    </source>
</evidence>
<feature type="transmembrane region" description="Helical" evidence="8">
    <location>
        <begin position="221"/>
        <end position="238"/>
    </location>
</feature>
<feature type="transmembrane region" description="Helical" evidence="8">
    <location>
        <begin position="244"/>
        <end position="263"/>
    </location>
</feature>
<evidence type="ECO:0000256" key="2">
    <source>
        <dbReference type="ARBA" id="ARBA00022448"/>
    </source>
</evidence>
<keyword evidence="5 8" id="KW-0812">Transmembrane</keyword>
<keyword evidence="7 8" id="KW-0472">Membrane</keyword>
<dbReference type="EMBL" id="CP058561">
    <property type="protein sequence ID" value="QUH32109.1"/>
    <property type="molecule type" value="Genomic_DNA"/>
</dbReference>
<evidence type="ECO:0000256" key="8">
    <source>
        <dbReference type="SAM" id="Phobius"/>
    </source>
</evidence>
<keyword evidence="2" id="KW-0813">Transport</keyword>
<feature type="transmembrane region" description="Helical" evidence="8">
    <location>
        <begin position="275"/>
        <end position="295"/>
    </location>
</feature>
<keyword evidence="6 8" id="KW-1133">Transmembrane helix</keyword>
<gene>
    <name evidence="9" type="ORF">HYG85_22895</name>
</gene>
<feature type="transmembrane region" description="Helical" evidence="8">
    <location>
        <begin position="12"/>
        <end position="34"/>
    </location>
</feature>
<feature type="transmembrane region" description="Helical" evidence="8">
    <location>
        <begin position="46"/>
        <end position="79"/>
    </location>
</feature>
<evidence type="ECO:0000256" key="4">
    <source>
        <dbReference type="ARBA" id="ARBA00022519"/>
    </source>
</evidence>
<dbReference type="CDD" id="cd06579">
    <property type="entry name" value="TM_PBP1_transp_AraH_like"/>
    <property type="match status" value="1"/>
</dbReference>
<name>A0A8J8SEV6_9FIRM</name>
<dbReference type="PANTHER" id="PTHR32196:SF21">
    <property type="entry name" value="ABC TRANSPORTER PERMEASE PROTEIN YPHD-RELATED"/>
    <property type="match status" value="1"/>
</dbReference>
<feature type="transmembrane region" description="Helical" evidence="8">
    <location>
        <begin position="170"/>
        <end position="190"/>
    </location>
</feature>
<keyword evidence="3" id="KW-1003">Cell membrane</keyword>
<reference evidence="9 10" key="1">
    <citation type="submission" date="2020-07" db="EMBL/GenBank/DDBJ databases">
        <title>Vallitalea guaymasensis genome.</title>
        <authorList>
            <person name="Postec A."/>
        </authorList>
    </citation>
    <scope>NUCLEOTIDE SEQUENCE [LARGE SCALE GENOMIC DNA]</scope>
    <source>
        <strain evidence="9 10">Ra1766G1</strain>
    </source>
</reference>
<dbReference type="GO" id="GO:0005886">
    <property type="term" value="C:plasma membrane"/>
    <property type="evidence" value="ECO:0007669"/>
    <property type="project" value="UniProtKB-SubCell"/>
</dbReference>
<dbReference type="InterPro" id="IPR001851">
    <property type="entry name" value="ABC_transp_permease"/>
</dbReference>
<evidence type="ECO:0000313" key="9">
    <source>
        <dbReference type="EMBL" id="QUH32109.1"/>
    </source>
</evidence>
<keyword evidence="4" id="KW-0997">Cell inner membrane</keyword>
<comment type="subcellular location">
    <subcellularLocation>
        <location evidence="1">Cell membrane</location>
        <topology evidence="1">Multi-pass membrane protein</topology>
    </subcellularLocation>
</comment>
<dbReference type="PANTHER" id="PTHR32196">
    <property type="entry name" value="ABC TRANSPORTER PERMEASE PROTEIN YPHD-RELATED-RELATED"/>
    <property type="match status" value="1"/>
</dbReference>
<evidence type="ECO:0000256" key="3">
    <source>
        <dbReference type="ARBA" id="ARBA00022475"/>
    </source>
</evidence>
<evidence type="ECO:0000256" key="7">
    <source>
        <dbReference type="ARBA" id="ARBA00023136"/>
    </source>
</evidence>
<protein>
    <submittedName>
        <fullName evidence="9">ABC transporter permease</fullName>
    </submittedName>
</protein>
<dbReference type="GO" id="GO:0022857">
    <property type="term" value="F:transmembrane transporter activity"/>
    <property type="evidence" value="ECO:0007669"/>
    <property type="project" value="InterPro"/>
</dbReference>
<accession>A0A8J8SEV6</accession>
<dbReference type="KEGG" id="vgu:HYG85_22895"/>
<feature type="transmembrane region" description="Helical" evidence="8">
    <location>
        <begin position="91"/>
        <end position="115"/>
    </location>
</feature>